<feature type="transmembrane region" description="Helical" evidence="1">
    <location>
        <begin position="324"/>
        <end position="345"/>
    </location>
</feature>
<evidence type="ECO:0000313" key="2">
    <source>
        <dbReference type="EMBL" id="QBE99687.1"/>
    </source>
</evidence>
<dbReference type="RefSeq" id="WP_130182679.1">
    <property type="nucleotide sequence ID" value="NZ_CP035945.1"/>
</dbReference>
<feature type="transmembrane region" description="Helical" evidence="1">
    <location>
        <begin position="357"/>
        <end position="379"/>
    </location>
</feature>
<dbReference type="Proteomes" id="UP000289794">
    <property type="component" value="Chromosome"/>
</dbReference>
<sequence length="387" mass="44479">MLLEEMRKIWSWKKCLCLLAFGVLYFLLFIRPYVSIYEGSYHQAADIAASIAHKYGDFISPAEYERMKADAPKKGVSEIDRMIGENALFQSYGFHTFQEFNNAEESLTREEDTALWMEIYDVFSAKEVSEEFTRSIERNVYDMYLDTYQSEAQSGADATSYYENLDEEQRKRVVSRNEREVFGVLPPLVIGDNFEVLQFWAAFVIISVVFLVLPYMVQENRNRMTMLQYSSRKGRNYYLYQLTACLLSAFILIAAEFLFYMLTAKLNRVIDFWNAPAASFASGYIGWFPWSLGTMSMMNVLFCAMTAVGAGLILFAVTRYCRNYITAIAWALPLVILAGCYGAFLAYHFMEITRWKYLVPAAAVLVLGTGILTVGLQFISERRRNIG</sequence>
<keyword evidence="1" id="KW-1133">Transmembrane helix</keyword>
<dbReference type="KEGG" id="bpro:PMF13cell1_05266"/>
<keyword evidence="1" id="KW-0472">Membrane</keyword>
<gene>
    <name evidence="2" type="ORF">PMF13cell1_05266</name>
</gene>
<reference evidence="2 3" key="1">
    <citation type="submission" date="2019-01" db="EMBL/GenBank/DDBJ databases">
        <title>PMF-metabolizing Aryl O-demethylase.</title>
        <authorList>
            <person name="Kim M."/>
        </authorList>
    </citation>
    <scope>NUCLEOTIDE SEQUENCE [LARGE SCALE GENOMIC DNA]</scope>
    <source>
        <strain evidence="2 3">PMF1</strain>
    </source>
</reference>
<organism evidence="2 3">
    <name type="scientific">Blautia producta</name>
    <dbReference type="NCBI Taxonomy" id="33035"/>
    <lineage>
        <taxon>Bacteria</taxon>
        <taxon>Bacillati</taxon>
        <taxon>Bacillota</taxon>
        <taxon>Clostridia</taxon>
        <taxon>Lachnospirales</taxon>
        <taxon>Lachnospiraceae</taxon>
        <taxon>Blautia</taxon>
    </lineage>
</organism>
<evidence type="ECO:0000256" key="1">
    <source>
        <dbReference type="SAM" id="Phobius"/>
    </source>
</evidence>
<name>A0A4P6M804_9FIRM</name>
<dbReference type="EMBL" id="CP035945">
    <property type="protein sequence ID" value="QBE99687.1"/>
    <property type="molecule type" value="Genomic_DNA"/>
</dbReference>
<dbReference type="AlphaFoldDB" id="A0A4P6M804"/>
<accession>A0A4P6M804</accession>
<feature type="transmembrane region" description="Helical" evidence="1">
    <location>
        <begin position="197"/>
        <end position="217"/>
    </location>
</feature>
<feature type="transmembrane region" description="Helical" evidence="1">
    <location>
        <begin position="297"/>
        <end position="317"/>
    </location>
</feature>
<keyword evidence="1" id="KW-0812">Transmembrane</keyword>
<proteinExistence type="predicted"/>
<feature type="transmembrane region" description="Helical" evidence="1">
    <location>
        <begin position="238"/>
        <end position="262"/>
    </location>
</feature>
<evidence type="ECO:0000313" key="3">
    <source>
        <dbReference type="Proteomes" id="UP000289794"/>
    </source>
</evidence>
<protein>
    <submittedName>
        <fullName evidence="2">Uncharacterized protein</fullName>
    </submittedName>
</protein>